<dbReference type="RefSeq" id="WP_196935648.1">
    <property type="nucleotide sequence ID" value="NZ_MU158698.1"/>
</dbReference>
<protein>
    <submittedName>
        <fullName evidence="2">Uncharacterized protein</fullName>
    </submittedName>
</protein>
<evidence type="ECO:0000313" key="3">
    <source>
        <dbReference type="Proteomes" id="UP000616201"/>
    </source>
</evidence>
<sequence length="137" mass="15721">MTHSALFLLSLSFIFFLACTPSQKSPEQYRAIYKRDTAYIDLHTSGNEFYGKYKIVRPGNAVDAGDIRGKINNDTLSGDFYYHAFGWQEKQRKPFAVLRKNEQLILGTGISNIYLGMPYYKPGTHSFDSLTFVFLRI</sequence>
<evidence type="ECO:0000256" key="1">
    <source>
        <dbReference type="SAM" id="SignalP"/>
    </source>
</evidence>
<accession>A0A928UUE0</accession>
<dbReference type="EMBL" id="PRDK01000003">
    <property type="protein sequence ID" value="MBE8713093.1"/>
    <property type="molecule type" value="Genomic_DNA"/>
</dbReference>
<reference evidence="2" key="1">
    <citation type="submission" date="2018-02" db="EMBL/GenBank/DDBJ databases">
        <authorList>
            <person name="Vasarhelyi B.M."/>
            <person name="Deshmukh S."/>
            <person name="Balint B."/>
            <person name="Kukolya J."/>
        </authorList>
    </citation>
    <scope>NUCLEOTIDE SEQUENCE</scope>
    <source>
        <strain evidence="2">KB22</strain>
    </source>
</reference>
<comment type="caution">
    <text evidence="2">The sequence shown here is derived from an EMBL/GenBank/DDBJ whole genome shotgun (WGS) entry which is preliminary data.</text>
</comment>
<feature type="signal peptide" evidence="1">
    <location>
        <begin position="1"/>
        <end position="24"/>
    </location>
</feature>
<gene>
    <name evidence="2" type="ORF">C4F49_05335</name>
</gene>
<proteinExistence type="predicted"/>
<evidence type="ECO:0000313" key="2">
    <source>
        <dbReference type="EMBL" id="MBE8713093.1"/>
    </source>
</evidence>
<feature type="chain" id="PRO_5038001612" evidence="1">
    <location>
        <begin position="25"/>
        <end position="137"/>
    </location>
</feature>
<dbReference type="Proteomes" id="UP000616201">
    <property type="component" value="Unassembled WGS sequence"/>
</dbReference>
<keyword evidence="1" id="KW-0732">Signal</keyword>
<keyword evidence="3" id="KW-1185">Reference proteome</keyword>
<dbReference type="AlphaFoldDB" id="A0A928UUE0"/>
<name>A0A928UUE0_9SPHI</name>
<organism evidence="2 3">
    <name type="scientific">Sphingobacterium hungaricum</name>
    <dbReference type="NCBI Taxonomy" id="2082723"/>
    <lineage>
        <taxon>Bacteria</taxon>
        <taxon>Pseudomonadati</taxon>
        <taxon>Bacteroidota</taxon>
        <taxon>Sphingobacteriia</taxon>
        <taxon>Sphingobacteriales</taxon>
        <taxon>Sphingobacteriaceae</taxon>
        <taxon>Sphingobacterium</taxon>
    </lineage>
</organism>